<evidence type="ECO:0000256" key="5">
    <source>
        <dbReference type="ARBA" id="ARBA00023136"/>
    </source>
</evidence>
<keyword evidence="4" id="KW-1133">Transmembrane helix</keyword>
<dbReference type="EnsemblMetazoa" id="RPRC008268-RA">
    <property type="protein sequence ID" value="RPRC008268-PA"/>
    <property type="gene ID" value="RPRC008268"/>
</dbReference>
<evidence type="ECO:0000313" key="8">
    <source>
        <dbReference type="EnsemblMetazoa" id="RPRC008268-PA"/>
    </source>
</evidence>
<comment type="subcellular location">
    <subcellularLocation>
        <location evidence="1">Membrane</location>
        <topology evidence="1">Multi-pass membrane protein</topology>
    </subcellularLocation>
</comment>
<evidence type="ECO:0000256" key="2">
    <source>
        <dbReference type="ARBA" id="ARBA00006058"/>
    </source>
</evidence>
<organism evidence="8 9">
    <name type="scientific">Rhodnius prolixus</name>
    <name type="common">Triatomid bug</name>
    <dbReference type="NCBI Taxonomy" id="13249"/>
    <lineage>
        <taxon>Eukaryota</taxon>
        <taxon>Metazoa</taxon>
        <taxon>Ecdysozoa</taxon>
        <taxon>Arthropoda</taxon>
        <taxon>Hexapoda</taxon>
        <taxon>Insecta</taxon>
        <taxon>Pterygota</taxon>
        <taxon>Neoptera</taxon>
        <taxon>Paraneoptera</taxon>
        <taxon>Hemiptera</taxon>
        <taxon>Heteroptera</taxon>
        <taxon>Panheteroptera</taxon>
        <taxon>Cimicomorpha</taxon>
        <taxon>Reduviidae</taxon>
        <taxon>Triatominae</taxon>
        <taxon>Rhodnius</taxon>
    </lineage>
</organism>
<dbReference type="Proteomes" id="UP000015103">
    <property type="component" value="Unassembled WGS sequence"/>
</dbReference>
<dbReference type="InterPro" id="IPR008795">
    <property type="entry name" value="Prominin"/>
</dbReference>
<dbReference type="PANTHER" id="PTHR22730:SF1">
    <property type="entry name" value="PROMININ-LIKE PROTEIN"/>
    <property type="match status" value="1"/>
</dbReference>
<name>T1HW48_RHOPR</name>
<dbReference type="GO" id="GO:0016020">
    <property type="term" value="C:membrane"/>
    <property type="evidence" value="ECO:0007669"/>
    <property type="project" value="UniProtKB-SubCell"/>
</dbReference>
<proteinExistence type="inferred from homology"/>
<dbReference type="Pfam" id="PF05478">
    <property type="entry name" value="Prominin"/>
    <property type="match status" value="1"/>
</dbReference>
<dbReference type="PANTHER" id="PTHR22730">
    <property type="entry name" value="PROMININ PROM PROTEIN"/>
    <property type="match status" value="1"/>
</dbReference>
<evidence type="ECO:0000256" key="3">
    <source>
        <dbReference type="ARBA" id="ARBA00022692"/>
    </source>
</evidence>
<dbReference type="EMBL" id="ACPB03024433">
    <property type="status" value="NOT_ANNOTATED_CDS"/>
    <property type="molecule type" value="Genomic_DNA"/>
</dbReference>
<evidence type="ECO:0000313" key="9">
    <source>
        <dbReference type="Proteomes" id="UP000015103"/>
    </source>
</evidence>
<dbReference type="EMBL" id="ACPB03024434">
    <property type="status" value="NOT_ANNOTATED_CDS"/>
    <property type="molecule type" value="Genomic_DNA"/>
</dbReference>
<feature type="compositionally biased region" description="Basic residues" evidence="7">
    <location>
        <begin position="17"/>
        <end position="29"/>
    </location>
</feature>
<protein>
    <submittedName>
        <fullName evidence="8">Uncharacterized protein</fullName>
    </submittedName>
</protein>
<dbReference type="AlphaFoldDB" id="T1HW48"/>
<dbReference type="VEuPathDB" id="VectorBase:RPRC008268"/>
<evidence type="ECO:0000256" key="4">
    <source>
        <dbReference type="ARBA" id="ARBA00022989"/>
    </source>
</evidence>
<dbReference type="HOGENOM" id="CLU_1779702_0_0_1"/>
<dbReference type="EMBL" id="ACPB03024435">
    <property type="status" value="NOT_ANNOTATED_CDS"/>
    <property type="molecule type" value="Genomic_DNA"/>
</dbReference>
<comment type="similarity">
    <text evidence="2">Belongs to the prominin family.</text>
</comment>
<evidence type="ECO:0000256" key="7">
    <source>
        <dbReference type="SAM" id="MobiDB-lite"/>
    </source>
</evidence>
<keyword evidence="6" id="KW-0325">Glycoprotein</keyword>
<keyword evidence="9" id="KW-1185">Reference proteome</keyword>
<feature type="region of interest" description="Disordered" evidence="7">
    <location>
        <begin position="1"/>
        <end position="56"/>
    </location>
</feature>
<evidence type="ECO:0000256" key="6">
    <source>
        <dbReference type="ARBA" id="ARBA00023180"/>
    </source>
</evidence>
<dbReference type="InParanoid" id="T1HW48"/>
<sequence>MAKLLNVIPMNSSKNVGGKKKRRPKKKHGASGGAYSAPLGRGERSQAMPPSDDRFNHSSLKHAVDSLLSDLKQAQKTLNSQGPAIVRKLAEEFGKEFGIHIDSYLAKVESEASHDIGRCWPVSLVYNASVISLCNNILDPYVDVTS</sequence>
<reference evidence="8" key="1">
    <citation type="submission" date="2015-05" db="UniProtKB">
        <authorList>
            <consortium name="EnsemblMetazoa"/>
        </authorList>
    </citation>
    <scope>IDENTIFICATION</scope>
</reference>
<evidence type="ECO:0000256" key="1">
    <source>
        <dbReference type="ARBA" id="ARBA00004141"/>
    </source>
</evidence>
<keyword evidence="3" id="KW-0812">Transmembrane</keyword>
<keyword evidence="5" id="KW-0472">Membrane</keyword>
<accession>T1HW48</accession>